<evidence type="ECO:0000256" key="3">
    <source>
        <dbReference type="SAM" id="Phobius"/>
    </source>
</evidence>
<gene>
    <name evidence="5" type="ORF">J2Z70_001100</name>
</gene>
<evidence type="ECO:0000313" key="6">
    <source>
        <dbReference type="Proteomes" id="UP000773462"/>
    </source>
</evidence>
<comment type="similarity">
    <text evidence="2">Belongs to the acyltransferase 3 family.</text>
</comment>
<keyword evidence="3" id="KW-1133">Transmembrane helix</keyword>
<reference evidence="5 6" key="1">
    <citation type="submission" date="2021-03" db="EMBL/GenBank/DDBJ databases">
        <title>Genomic Encyclopedia of Type Strains, Phase IV (KMG-IV): sequencing the most valuable type-strain genomes for metagenomic binning, comparative biology and taxonomic classification.</title>
        <authorList>
            <person name="Goeker M."/>
        </authorList>
    </citation>
    <scope>NUCLEOTIDE SEQUENCE [LARGE SCALE GENOMIC DNA]</scope>
    <source>
        <strain evidence="5 6">DSM 101953</strain>
    </source>
</reference>
<comment type="caution">
    <text evidence="5">The sequence shown here is derived from an EMBL/GenBank/DDBJ whole genome shotgun (WGS) entry which is preliminary data.</text>
</comment>
<organism evidence="5 6">
    <name type="scientific">Paenibacillus silagei</name>
    <dbReference type="NCBI Taxonomy" id="1670801"/>
    <lineage>
        <taxon>Bacteria</taxon>
        <taxon>Bacillati</taxon>
        <taxon>Bacillota</taxon>
        <taxon>Bacilli</taxon>
        <taxon>Bacillales</taxon>
        <taxon>Paenibacillaceae</taxon>
        <taxon>Paenibacillus</taxon>
    </lineage>
</organism>
<evidence type="ECO:0000313" key="5">
    <source>
        <dbReference type="EMBL" id="MBP2110960.1"/>
    </source>
</evidence>
<sequence>MNKPRQLWIDAAKGFSIIFVVMGHSGDAAANHYLSWFRMPLFFMLSGLVFKPVEPGRYLGWAVKRTKGLMTPYFAYGLLIASVLLLFNFSIRGFAENVARLLYGGLSLTGPYGVFWFITCLLFTQLLFGYIVRYSRRTQFLLIASAYLLSHLISLTALRNFNLPWNADVSLLAITYYAIGFYGKQVIPALIRRYSALPVLLPLCALVLLLERTGVLQYSLNMKYKEYTSLLLDLAVPLLISLTICAAVYRLSKLVPLDWMGSLGRNSIAIMYLHLPLNYGLKYLLGTDYGLLPFTLIGVGVPLLAANWAVRSPLLSRLYLGHKGGSRPAVNYSNAR</sequence>
<feature type="transmembrane region" description="Helical" evidence="3">
    <location>
        <begin position="7"/>
        <end position="24"/>
    </location>
</feature>
<keyword evidence="3" id="KW-0472">Membrane</keyword>
<dbReference type="Pfam" id="PF01757">
    <property type="entry name" value="Acyl_transf_3"/>
    <property type="match status" value="1"/>
</dbReference>
<protein>
    <submittedName>
        <fullName evidence="5">Fucose 4-O-acetylase-like acetyltransferase</fullName>
    </submittedName>
</protein>
<dbReference type="PANTHER" id="PTHR37312">
    <property type="entry name" value="MEMBRANE-BOUND ACYLTRANSFERASE YKRP-RELATED"/>
    <property type="match status" value="1"/>
</dbReference>
<dbReference type="Proteomes" id="UP000773462">
    <property type="component" value="Unassembled WGS sequence"/>
</dbReference>
<dbReference type="RefSeq" id="WP_209870146.1">
    <property type="nucleotide sequence ID" value="NZ_JAGGLV010000002.1"/>
</dbReference>
<keyword evidence="6" id="KW-1185">Reference proteome</keyword>
<feature type="transmembrane region" description="Helical" evidence="3">
    <location>
        <begin position="73"/>
        <end position="94"/>
    </location>
</feature>
<keyword evidence="3" id="KW-0812">Transmembrane</keyword>
<feature type="domain" description="Acyltransferase 3" evidence="4">
    <location>
        <begin position="7"/>
        <end position="303"/>
    </location>
</feature>
<evidence type="ECO:0000256" key="2">
    <source>
        <dbReference type="ARBA" id="ARBA00007400"/>
    </source>
</evidence>
<evidence type="ECO:0000256" key="1">
    <source>
        <dbReference type="ARBA" id="ARBA00004370"/>
    </source>
</evidence>
<dbReference type="EMBL" id="JAGGLV010000002">
    <property type="protein sequence ID" value="MBP2110960.1"/>
    <property type="molecule type" value="Genomic_DNA"/>
</dbReference>
<evidence type="ECO:0000259" key="4">
    <source>
        <dbReference type="Pfam" id="PF01757"/>
    </source>
</evidence>
<accession>A0ABS4NLM0</accession>
<proteinExistence type="inferred from homology"/>
<dbReference type="InterPro" id="IPR002656">
    <property type="entry name" value="Acyl_transf_3_dom"/>
</dbReference>
<dbReference type="InterPro" id="IPR052734">
    <property type="entry name" value="Nod_factor_acetyltransferase"/>
</dbReference>
<name>A0ABS4NLM0_9BACL</name>
<feature type="transmembrane region" description="Helical" evidence="3">
    <location>
        <begin position="139"/>
        <end position="157"/>
    </location>
</feature>
<feature type="transmembrane region" description="Helical" evidence="3">
    <location>
        <begin position="230"/>
        <end position="251"/>
    </location>
</feature>
<feature type="transmembrane region" description="Helical" evidence="3">
    <location>
        <begin position="36"/>
        <end position="53"/>
    </location>
</feature>
<feature type="transmembrane region" description="Helical" evidence="3">
    <location>
        <begin position="291"/>
        <end position="310"/>
    </location>
</feature>
<feature type="transmembrane region" description="Helical" evidence="3">
    <location>
        <begin position="114"/>
        <end position="132"/>
    </location>
</feature>
<feature type="transmembrane region" description="Helical" evidence="3">
    <location>
        <begin position="194"/>
        <end position="210"/>
    </location>
</feature>
<dbReference type="PANTHER" id="PTHR37312:SF1">
    <property type="entry name" value="MEMBRANE-BOUND ACYLTRANSFERASE YKRP-RELATED"/>
    <property type="match status" value="1"/>
</dbReference>
<comment type="subcellular location">
    <subcellularLocation>
        <location evidence="1">Membrane</location>
    </subcellularLocation>
</comment>